<evidence type="ECO:0000313" key="2">
    <source>
        <dbReference type="Proteomes" id="UP000476064"/>
    </source>
</evidence>
<dbReference type="EMBL" id="CP048209">
    <property type="protein sequence ID" value="QHT62189.1"/>
    <property type="molecule type" value="Genomic_DNA"/>
</dbReference>
<protein>
    <submittedName>
        <fullName evidence="1">Uncharacterized protein</fullName>
    </submittedName>
</protein>
<dbReference type="KEGG" id="plyc:GXP70_20860"/>
<reference evidence="1 2" key="1">
    <citation type="submission" date="2020-01" db="EMBL/GenBank/DDBJ databases">
        <title>Paenibacillus sp. nov., isolated from tomato rhizosphere.</title>
        <authorList>
            <person name="Weon H.-Y."/>
            <person name="Lee S.A."/>
        </authorList>
    </citation>
    <scope>NUCLEOTIDE SEQUENCE [LARGE SCALE GENOMIC DNA]</scope>
    <source>
        <strain evidence="1 2">12200R-189</strain>
    </source>
</reference>
<gene>
    <name evidence="1" type="ORF">GXP70_20860</name>
</gene>
<dbReference type="RefSeq" id="WP_162358623.1">
    <property type="nucleotide sequence ID" value="NZ_CP048209.1"/>
</dbReference>
<organism evidence="1 2">
    <name type="scientific">Paenibacillus lycopersici</name>
    <dbReference type="NCBI Taxonomy" id="2704462"/>
    <lineage>
        <taxon>Bacteria</taxon>
        <taxon>Bacillati</taxon>
        <taxon>Bacillota</taxon>
        <taxon>Bacilli</taxon>
        <taxon>Bacillales</taxon>
        <taxon>Paenibacillaceae</taxon>
        <taxon>Paenibacillus</taxon>
    </lineage>
</organism>
<accession>A0A6C0G491</accession>
<dbReference type="AlphaFoldDB" id="A0A6C0G491"/>
<proteinExistence type="predicted"/>
<dbReference type="Proteomes" id="UP000476064">
    <property type="component" value="Chromosome"/>
</dbReference>
<evidence type="ECO:0000313" key="1">
    <source>
        <dbReference type="EMBL" id="QHT62189.1"/>
    </source>
</evidence>
<keyword evidence="2" id="KW-1185">Reference proteome</keyword>
<name>A0A6C0G491_9BACL</name>
<sequence>MSISWTVPLLDCGCLSDRACRHPVRPKLTVIAAKRDVIWDGKVNRDDTKWIFLAMENGLLSSYTAKDASDIARLSTDSV</sequence>